<evidence type="ECO:0000313" key="3">
    <source>
        <dbReference type="Proteomes" id="UP000265160"/>
    </source>
</evidence>
<dbReference type="AlphaFoldDB" id="A0A3P9B067"/>
<feature type="region of interest" description="Disordered" evidence="1">
    <location>
        <begin position="67"/>
        <end position="92"/>
    </location>
</feature>
<dbReference type="GeneTree" id="ENSGT00990000211369"/>
<reference evidence="2 3" key="1">
    <citation type="journal article" date="2014" name="Nature">
        <title>The genomic substrate for adaptive radiation in African cichlid fish.</title>
        <authorList>
            <person name="Brawand D."/>
            <person name="Wagner C.E."/>
            <person name="Li Y.I."/>
            <person name="Malinsky M."/>
            <person name="Keller I."/>
            <person name="Fan S."/>
            <person name="Simakov O."/>
            <person name="Ng A.Y."/>
            <person name="Lim Z.W."/>
            <person name="Bezault E."/>
            <person name="Turner-Maier J."/>
            <person name="Johnson J."/>
            <person name="Alcazar R."/>
            <person name="Noh H.J."/>
            <person name="Russell P."/>
            <person name="Aken B."/>
            <person name="Alfoldi J."/>
            <person name="Amemiya C."/>
            <person name="Azzouzi N."/>
            <person name="Baroiller J.F."/>
            <person name="Barloy-Hubler F."/>
            <person name="Berlin A."/>
            <person name="Bloomquist R."/>
            <person name="Carleton K.L."/>
            <person name="Conte M.A."/>
            <person name="D'Cotta H."/>
            <person name="Eshel O."/>
            <person name="Gaffney L."/>
            <person name="Galibert F."/>
            <person name="Gante H.F."/>
            <person name="Gnerre S."/>
            <person name="Greuter L."/>
            <person name="Guyon R."/>
            <person name="Haddad N.S."/>
            <person name="Haerty W."/>
            <person name="Harris R.M."/>
            <person name="Hofmann H.A."/>
            <person name="Hourlier T."/>
            <person name="Hulata G."/>
            <person name="Jaffe D.B."/>
            <person name="Lara M."/>
            <person name="Lee A.P."/>
            <person name="MacCallum I."/>
            <person name="Mwaiko S."/>
            <person name="Nikaido M."/>
            <person name="Nishihara H."/>
            <person name="Ozouf-Costaz C."/>
            <person name="Penman D.J."/>
            <person name="Przybylski D."/>
            <person name="Rakotomanga M."/>
            <person name="Renn S.C.P."/>
            <person name="Ribeiro F.J."/>
            <person name="Ron M."/>
            <person name="Salzburger W."/>
            <person name="Sanchez-Pulido L."/>
            <person name="Santos M.E."/>
            <person name="Searle S."/>
            <person name="Sharpe T."/>
            <person name="Swofford R."/>
            <person name="Tan F.J."/>
            <person name="Williams L."/>
            <person name="Young S."/>
            <person name="Yin S."/>
            <person name="Okada N."/>
            <person name="Kocher T.D."/>
            <person name="Miska E.A."/>
            <person name="Lander E.S."/>
            <person name="Venkatesh B."/>
            <person name="Fernald R.D."/>
            <person name="Meyer A."/>
            <person name="Ponting C.P."/>
            <person name="Streelman J.T."/>
            <person name="Lindblad-Toh K."/>
            <person name="Seehausen O."/>
            <person name="Di Palma F."/>
        </authorList>
    </citation>
    <scope>NUCLEOTIDE SEQUENCE</scope>
</reference>
<feature type="region of interest" description="Disordered" evidence="1">
    <location>
        <begin position="23"/>
        <end position="49"/>
    </location>
</feature>
<sequence length="92" mass="9855">MKKRENVRITVDGEDFNINSFFSFLPPPPVPTPPPPPSSLSSLPPSSPMRQKVDCLCVSMTTLCRPVRGGSEAGVPGRKGPHLADHLSMSTA</sequence>
<protein>
    <submittedName>
        <fullName evidence="2">Uncharacterized protein</fullName>
    </submittedName>
</protein>
<evidence type="ECO:0000313" key="2">
    <source>
        <dbReference type="Ensembl" id="ENSMZEP00005003264.1"/>
    </source>
</evidence>
<feature type="compositionally biased region" description="Pro residues" evidence="1">
    <location>
        <begin position="25"/>
        <end position="38"/>
    </location>
</feature>
<keyword evidence="3" id="KW-1185">Reference proteome</keyword>
<proteinExistence type="predicted"/>
<dbReference type="Ensembl" id="ENSMZET00005003394.1">
    <property type="protein sequence ID" value="ENSMZEP00005003264.1"/>
    <property type="gene ID" value="ENSMZEG00005002533.1"/>
</dbReference>
<evidence type="ECO:0000256" key="1">
    <source>
        <dbReference type="SAM" id="MobiDB-lite"/>
    </source>
</evidence>
<organism evidence="2 3">
    <name type="scientific">Maylandia zebra</name>
    <name type="common">zebra mbuna</name>
    <dbReference type="NCBI Taxonomy" id="106582"/>
    <lineage>
        <taxon>Eukaryota</taxon>
        <taxon>Metazoa</taxon>
        <taxon>Chordata</taxon>
        <taxon>Craniata</taxon>
        <taxon>Vertebrata</taxon>
        <taxon>Euteleostomi</taxon>
        <taxon>Actinopterygii</taxon>
        <taxon>Neopterygii</taxon>
        <taxon>Teleostei</taxon>
        <taxon>Neoteleostei</taxon>
        <taxon>Acanthomorphata</taxon>
        <taxon>Ovalentaria</taxon>
        <taxon>Cichlomorphae</taxon>
        <taxon>Cichliformes</taxon>
        <taxon>Cichlidae</taxon>
        <taxon>African cichlids</taxon>
        <taxon>Pseudocrenilabrinae</taxon>
        <taxon>Haplochromini</taxon>
        <taxon>Maylandia</taxon>
        <taxon>Maylandia zebra complex</taxon>
    </lineage>
</organism>
<dbReference type="Proteomes" id="UP000265160">
    <property type="component" value="LG19"/>
</dbReference>
<accession>A0A3P9B067</accession>
<name>A0A3P9B067_9CICH</name>
<reference evidence="2" key="3">
    <citation type="submission" date="2025-09" db="UniProtKB">
        <authorList>
            <consortium name="Ensembl"/>
        </authorList>
    </citation>
    <scope>IDENTIFICATION</scope>
</reference>
<reference evidence="2" key="2">
    <citation type="submission" date="2025-08" db="UniProtKB">
        <authorList>
            <consortium name="Ensembl"/>
        </authorList>
    </citation>
    <scope>IDENTIFICATION</scope>
</reference>